<dbReference type="InterPro" id="IPR036249">
    <property type="entry name" value="Thioredoxin-like_sf"/>
</dbReference>
<dbReference type="NCBIfam" id="TIGR02174">
    <property type="entry name" value="CXXU_selWTH"/>
    <property type="match status" value="1"/>
</dbReference>
<keyword evidence="4" id="KW-1185">Reference proteome</keyword>
<reference evidence="3" key="2">
    <citation type="submission" date="2014-03" db="EMBL/GenBank/DDBJ databases">
        <title>Candidatus Competibacter-lineage genomes retrieved from metagenomes reveal functional metabolic diversity.</title>
        <authorList>
            <person name="McIlroy S.J."/>
            <person name="Albertsen M."/>
            <person name="Andresen E.K."/>
            <person name="Saunders A.M."/>
            <person name="Kristiansen R."/>
            <person name="Stokholm-Bjerregaard M."/>
            <person name="Nielsen K.L."/>
            <person name="Nielsen P.H."/>
        </authorList>
    </citation>
    <scope>NUCLEOTIDE SEQUENCE</scope>
    <source>
        <strain evidence="3">Run_A_D11</strain>
    </source>
</reference>
<protein>
    <recommendedName>
        <fullName evidence="5">Selenoprotein W-related protein</fullName>
    </recommendedName>
</protein>
<evidence type="ECO:0000313" key="3">
    <source>
        <dbReference type="EMBL" id="CDI02111.1"/>
    </source>
</evidence>
<dbReference type="PANTHER" id="PTHR36417">
    <property type="entry name" value="SELENOPROTEIN DOMAIN PROTEIN (AFU_ORTHOLOGUE AFUA_1G05220)"/>
    <property type="match status" value="1"/>
</dbReference>
<evidence type="ECO:0000256" key="2">
    <source>
        <dbReference type="SAM" id="MobiDB-lite"/>
    </source>
</evidence>
<dbReference type="STRING" id="1400863.BN873_240059"/>
<name>W6M3A8_9GAMM</name>
<dbReference type="EMBL" id="CBTJ020000030">
    <property type="protein sequence ID" value="CDI02111.1"/>
    <property type="molecule type" value="Genomic_DNA"/>
</dbReference>
<dbReference type="SUPFAM" id="SSF52833">
    <property type="entry name" value="Thioredoxin-like"/>
    <property type="match status" value="1"/>
</dbReference>
<reference evidence="3" key="1">
    <citation type="submission" date="2013-07" db="EMBL/GenBank/DDBJ databases">
        <authorList>
            <person name="McIlroy S."/>
        </authorList>
    </citation>
    <scope>NUCLEOTIDE SEQUENCE [LARGE SCALE GENOMIC DNA]</scope>
    <source>
        <strain evidence="3">Run_A_D11</strain>
    </source>
</reference>
<dbReference type="OrthoDB" id="9811366at2"/>
<keyword evidence="1" id="KW-0676">Redox-active center</keyword>
<feature type="region of interest" description="Disordered" evidence="2">
    <location>
        <begin position="70"/>
        <end position="92"/>
    </location>
</feature>
<comment type="caution">
    <text evidence="3">The sequence shown here is derived from an EMBL/GenBank/DDBJ whole genome shotgun (WGS) entry which is preliminary data.</text>
</comment>
<dbReference type="Gene3D" id="3.40.30.10">
    <property type="entry name" value="Glutaredoxin"/>
    <property type="match status" value="1"/>
</dbReference>
<organism evidence="3 4">
    <name type="scientific">Candidatus Competibacter denitrificans Run_A_D11</name>
    <dbReference type="NCBI Taxonomy" id="1400863"/>
    <lineage>
        <taxon>Bacteria</taxon>
        <taxon>Pseudomonadati</taxon>
        <taxon>Pseudomonadota</taxon>
        <taxon>Gammaproteobacteria</taxon>
        <taxon>Candidatus Competibacteraceae</taxon>
        <taxon>Candidatus Competibacter</taxon>
    </lineage>
</organism>
<dbReference type="Proteomes" id="UP000035760">
    <property type="component" value="Unassembled WGS sequence"/>
</dbReference>
<evidence type="ECO:0000256" key="1">
    <source>
        <dbReference type="ARBA" id="ARBA00023284"/>
    </source>
</evidence>
<sequence>MEPKAQVSITYCTQYRWLLRAAWLAQELLTTFEEELGEVALRPGTGGVFEIRVNDALIWSRKEEGRFPEAKEVKQRVRDQVAPDRSLGHSDR</sequence>
<accession>W6M3A8</accession>
<dbReference type="InterPro" id="IPR011893">
    <property type="entry name" value="Selenoprotein_Rdx-typ"/>
</dbReference>
<dbReference type="RefSeq" id="WP_048671896.1">
    <property type="nucleotide sequence ID" value="NZ_CBTJ020000030.1"/>
</dbReference>
<evidence type="ECO:0008006" key="5">
    <source>
        <dbReference type="Google" id="ProtNLM"/>
    </source>
</evidence>
<dbReference type="AlphaFoldDB" id="W6M3A8"/>
<gene>
    <name evidence="3" type="ORF">BN873_240059</name>
</gene>
<dbReference type="PANTHER" id="PTHR36417:SF2">
    <property type="entry name" value="SELENOPROTEIN DOMAIN PROTEIN (AFU_ORTHOLOGUE AFUA_1G05220)"/>
    <property type="match status" value="1"/>
</dbReference>
<evidence type="ECO:0000313" key="4">
    <source>
        <dbReference type="Proteomes" id="UP000035760"/>
    </source>
</evidence>
<proteinExistence type="predicted"/>
<dbReference type="Pfam" id="PF10262">
    <property type="entry name" value="Rdx"/>
    <property type="match status" value="1"/>
</dbReference>